<proteinExistence type="predicted"/>
<feature type="region of interest" description="Disordered" evidence="1">
    <location>
        <begin position="47"/>
        <end position="69"/>
    </location>
</feature>
<gene>
    <name evidence="2" type="ORF">U6N30_29445</name>
</gene>
<evidence type="ECO:0000313" key="2">
    <source>
        <dbReference type="EMBL" id="WRL63728.1"/>
    </source>
</evidence>
<dbReference type="EMBL" id="CP141261">
    <property type="protein sequence ID" value="WRL63728.1"/>
    <property type="molecule type" value="Genomic_DNA"/>
</dbReference>
<dbReference type="Proteomes" id="UP001324287">
    <property type="component" value="Chromosome"/>
</dbReference>
<accession>A0ABZ1B1U3</accession>
<dbReference type="RefSeq" id="WP_324275061.1">
    <property type="nucleotide sequence ID" value="NZ_CP141261.1"/>
</dbReference>
<sequence length="69" mass="6759">MSKTTIFSGFLGTSAVVSSSWGSSSSAATFRSQVKLTVAASVAEAVSASTSAPPHADSARTAERGGPGP</sequence>
<protein>
    <recommendedName>
        <fullName evidence="4">Secreted protein</fullName>
    </recommendedName>
</protein>
<evidence type="ECO:0008006" key="4">
    <source>
        <dbReference type="Google" id="ProtNLM"/>
    </source>
</evidence>
<reference evidence="2 3" key="1">
    <citation type="submission" date="2023-12" db="EMBL/GenBank/DDBJ databases">
        <title>Blastococcus brunescens sp. nov., an actonobacterium isolated from sandstone collected in sahara desert.</title>
        <authorList>
            <person name="Gtari M."/>
            <person name="Ghodhbane F."/>
        </authorList>
    </citation>
    <scope>NUCLEOTIDE SEQUENCE [LARGE SCALE GENOMIC DNA]</scope>
    <source>
        <strain evidence="2 3">BMG 8361</strain>
    </source>
</reference>
<organism evidence="2 3">
    <name type="scientific">Blastococcus brunescens</name>
    <dbReference type="NCBI Taxonomy" id="1564165"/>
    <lineage>
        <taxon>Bacteria</taxon>
        <taxon>Bacillati</taxon>
        <taxon>Actinomycetota</taxon>
        <taxon>Actinomycetes</taxon>
        <taxon>Geodermatophilales</taxon>
        <taxon>Geodermatophilaceae</taxon>
        <taxon>Blastococcus</taxon>
    </lineage>
</organism>
<evidence type="ECO:0000256" key="1">
    <source>
        <dbReference type="SAM" id="MobiDB-lite"/>
    </source>
</evidence>
<evidence type="ECO:0000313" key="3">
    <source>
        <dbReference type="Proteomes" id="UP001324287"/>
    </source>
</evidence>
<name>A0ABZ1B1U3_9ACTN</name>
<keyword evidence="3" id="KW-1185">Reference proteome</keyword>